<dbReference type="AlphaFoldDB" id="A0A9N7YVP8"/>
<name>A0A9N7YVP8_PLEPL</name>
<comment type="caution">
    <text evidence="1">The sequence shown here is derived from an EMBL/GenBank/DDBJ whole genome shotgun (WGS) entry which is preliminary data.</text>
</comment>
<sequence>MKGVWHRGLQPDAARGLMSLGDQTVADFCKWDVSEWPCAIRANLWILAWRPYRRPLPVRHQETSAATSPAATAGP</sequence>
<protein>
    <submittedName>
        <fullName evidence="1">Uncharacterized protein</fullName>
    </submittedName>
</protein>
<evidence type="ECO:0000313" key="1">
    <source>
        <dbReference type="EMBL" id="CAB1440142.1"/>
    </source>
</evidence>
<organism evidence="1 2">
    <name type="scientific">Pleuronectes platessa</name>
    <name type="common">European plaice</name>
    <dbReference type="NCBI Taxonomy" id="8262"/>
    <lineage>
        <taxon>Eukaryota</taxon>
        <taxon>Metazoa</taxon>
        <taxon>Chordata</taxon>
        <taxon>Craniata</taxon>
        <taxon>Vertebrata</taxon>
        <taxon>Euteleostomi</taxon>
        <taxon>Actinopterygii</taxon>
        <taxon>Neopterygii</taxon>
        <taxon>Teleostei</taxon>
        <taxon>Neoteleostei</taxon>
        <taxon>Acanthomorphata</taxon>
        <taxon>Carangaria</taxon>
        <taxon>Pleuronectiformes</taxon>
        <taxon>Pleuronectoidei</taxon>
        <taxon>Pleuronectidae</taxon>
        <taxon>Pleuronectes</taxon>
    </lineage>
</organism>
<proteinExistence type="predicted"/>
<accession>A0A9N7YVP8</accession>
<evidence type="ECO:0000313" key="2">
    <source>
        <dbReference type="Proteomes" id="UP001153269"/>
    </source>
</evidence>
<dbReference type="EMBL" id="CADEAL010002402">
    <property type="protein sequence ID" value="CAB1440142.1"/>
    <property type="molecule type" value="Genomic_DNA"/>
</dbReference>
<dbReference type="Proteomes" id="UP001153269">
    <property type="component" value="Unassembled WGS sequence"/>
</dbReference>
<keyword evidence="2" id="KW-1185">Reference proteome</keyword>
<gene>
    <name evidence="1" type="ORF">PLEPLA_LOCUS27908</name>
</gene>
<reference evidence="1" key="1">
    <citation type="submission" date="2020-03" db="EMBL/GenBank/DDBJ databases">
        <authorList>
            <person name="Weist P."/>
        </authorList>
    </citation>
    <scope>NUCLEOTIDE SEQUENCE</scope>
</reference>